<dbReference type="InterPro" id="IPR036890">
    <property type="entry name" value="HATPase_C_sf"/>
</dbReference>
<protein>
    <submittedName>
        <fullName evidence="3">ATP-binding protein</fullName>
    </submittedName>
</protein>
<accession>A0ABW4F3Z0</accession>
<keyword evidence="1" id="KW-0808">Transferase</keyword>
<keyword evidence="3" id="KW-0547">Nucleotide-binding</keyword>
<dbReference type="RefSeq" id="WP_344723754.1">
    <property type="nucleotide sequence ID" value="NZ_BAAAUS010000023.1"/>
</dbReference>
<reference evidence="4" key="1">
    <citation type="journal article" date="2019" name="Int. J. Syst. Evol. Microbiol.">
        <title>The Global Catalogue of Microorganisms (GCM) 10K type strain sequencing project: providing services to taxonomists for standard genome sequencing and annotation.</title>
        <authorList>
            <consortium name="The Broad Institute Genomics Platform"/>
            <consortium name="The Broad Institute Genome Sequencing Center for Infectious Disease"/>
            <person name="Wu L."/>
            <person name="Ma J."/>
        </authorList>
    </citation>
    <scope>NUCLEOTIDE SEQUENCE [LARGE SCALE GENOMIC DNA]</scope>
    <source>
        <strain evidence="4">CCM 7043</strain>
    </source>
</reference>
<evidence type="ECO:0000313" key="3">
    <source>
        <dbReference type="EMBL" id="MFD1522391.1"/>
    </source>
</evidence>
<dbReference type="EMBL" id="JBHUCO010000045">
    <property type="protein sequence ID" value="MFD1522391.1"/>
    <property type="molecule type" value="Genomic_DNA"/>
</dbReference>
<organism evidence="3 4">
    <name type="scientific">Pseudonocardia yunnanensis</name>
    <dbReference type="NCBI Taxonomy" id="58107"/>
    <lineage>
        <taxon>Bacteria</taxon>
        <taxon>Bacillati</taxon>
        <taxon>Actinomycetota</taxon>
        <taxon>Actinomycetes</taxon>
        <taxon>Pseudonocardiales</taxon>
        <taxon>Pseudonocardiaceae</taxon>
        <taxon>Pseudonocardia</taxon>
    </lineage>
</organism>
<dbReference type="SUPFAM" id="SSF55874">
    <property type="entry name" value="ATPase domain of HSP90 chaperone/DNA topoisomerase II/histidine kinase"/>
    <property type="match status" value="1"/>
</dbReference>
<keyword evidence="1" id="KW-0418">Kinase</keyword>
<dbReference type="PANTHER" id="PTHR35526">
    <property type="entry name" value="ANTI-SIGMA-F FACTOR RSBW-RELATED"/>
    <property type="match status" value="1"/>
</dbReference>
<sequence length="244" mass="26834">MSGVLSRLEVRDDHALVELTGVLRLGTMADVRRLLIKLLANHERLLIDLSRIRLEWEPAVQVFRSVLTDAGGWPTAGLVLFGADDWMSSNLEALHVQRTVPVVATRADAERRMHERPDRVTRARELPAHSGAPRAARVLLSDACLDWGVAELYEDAALVAGELVTNAVQHAQSTSRLRIALDHRGLWIEVRDYRPGNGPRPRPRIIGGDGGRGLHVVDAVAHEWGVTDHSDGKTVWALIGLPPG</sequence>
<dbReference type="SUPFAM" id="SSF52091">
    <property type="entry name" value="SpoIIaa-like"/>
    <property type="match status" value="1"/>
</dbReference>
<dbReference type="InterPro" id="IPR003594">
    <property type="entry name" value="HATPase_dom"/>
</dbReference>
<evidence type="ECO:0000256" key="1">
    <source>
        <dbReference type="ARBA" id="ARBA00022527"/>
    </source>
</evidence>
<dbReference type="CDD" id="cd16936">
    <property type="entry name" value="HATPase_RsbW-like"/>
    <property type="match status" value="1"/>
</dbReference>
<dbReference type="InterPro" id="IPR036513">
    <property type="entry name" value="STAS_dom_sf"/>
</dbReference>
<feature type="domain" description="Histidine kinase/HSP90-like ATPase" evidence="2">
    <location>
        <begin position="135"/>
        <end position="237"/>
    </location>
</feature>
<comment type="caution">
    <text evidence="3">The sequence shown here is derived from an EMBL/GenBank/DDBJ whole genome shotgun (WGS) entry which is preliminary data.</text>
</comment>
<keyword evidence="3" id="KW-0067">ATP-binding</keyword>
<keyword evidence="1" id="KW-0723">Serine/threonine-protein kinase</keyword>
<dbReference type="GO" id="GO:0005524">
    <property type="term" value="F:ATP binding"/>
    <property type="evidence" value="ECO:0007669"/>
    <property type="project" value="UniProtKB-KW"/>
</dbReference>
<dbReference type="Gene3D" id="3.30.565.10">
    <property type="entry name" value="Histidine kinase-like ATPase, C-terminal domain"/>
    <property type="match status" value="1"/>
</dbReference>
<evidence type="ECO:0000313" key="4">
    <source>
        <dbReference type="Proteomes" id="UP001597114"/>
    </source>
</evidence>
<evidence type="ECO:0000259" key="2">
    <source>
        <dbReference type="Pfam" id="PF13581"/>
    </source>
</evidence>
<dbReference type="PANTHER" id="PTHR35526:SF3">
    <property type="entry name" value="ANTI-SIGMA-F FACTOR RSBW"/>
    <property type="match status" value="1"/>
</dbReference>
<dbReference type="Pfam" id="PF13581">
    <property type="entry name" value="HATPase_c_2"/>
    <property type="match status" value="1"/>
</dbReference>
<dbReference type="InterPro" id="IPR050267">
    <property type="entry name" value="Anti-sigma-factor_SerPK"/>
</dbReference>
<name>A0ABW4F3Z0_9PSEU</name>
<keyword evidence="4" id="KW-1185">Reference proteome</keyword>
<dbReference type="Proteomes" id="UP001597114">
    <property type="component" value="Unassembled WGS sequence"/>
</dbReference>
<gene>
    <name evidence="3" type="ORF">ACFSJD_33185</name>
</gene>
<proteinExistence type="predicted"/>